<proteinExistence type="predicted"/>
<evidence type="ECO:0000313" key="3">
    <source>
        <dbReference type="Proteomes" id="UP000450000"/>
    </source>
</evidence>
<evidence type="ECO:0000256" key="1">
    <source>
        <dbReference type="SAM" id="MobiDB-lite"/>
    </source>
</evidence>
<feature type="region of interest" description="Disordered" evidence="1">
    <location>
        <begin position="55"/>
        <end position="76"/>
    </location>
</feature>
<reference evidence="2 3" key="1">
    <citation type="submission" date="2019-09" db="EMBL/GenBank/DDBJ databases">
        <title>Genome Sequences of Streptomyces kaniharaensis ATCC 21070.</title>
        <authorList>
            <person name="Zhu W."/>
            <person name="De Crecy-Lagard V."/>
            <person name="Richards N.G."/>
        </authorList>
    </citation>
    <scope>NUCLEOTIDE SEQUENCE [LARGE SCALE GENOMIC DNA]</scope>
    <source>
        <strain evidence="2 3">SF-557</strain>
    </source>
</reference>
<dbReference type="RefSeq" id="WP_153471636.1">
    <property type="nucleotide sequence ID" value="NZ_WBOF01000007.1"/>
</dbReference>
<gene>
    <name evidence="2" type="ORF">F7Q99_38240</name>
</gene>
<keyword evidence="3" id="KW-1185">Reference proteome</keyword>
<name>A0A6N7L3Q5_9ACTN</name>
<dbReference type="Proteomes" id="UP000450000">
    <property type="component" value="Unassembled WGS sequence"/>
</dbReference>
<protein>
    <submittedName>
        <fullName evidence="2">Uncharacterized protein</fullName>
    </submittedName>
</protein>
<feature type="compositionally biased region" description="Polar residues" evidence="1">
    <location>
        <begin position="63"/>
        <end position="76"/>
    </location>
</feature>
<dbReference type="AlphaFoldDB" id="A0A6N7L3Q5"/>
<accession>A0A6N7L3Q5</accession>
<dbReference type="EMBL" id="WBOF01000007">
    <property type="protein sequence ID" value="MQS17875.1"/>
    <property type="molecule type" value="Genomic_DNA"/>
</dbReference>
<sequence>MVTNHIGPDAVIHGTVIQTSGGTTVPGARRTVVNSISGARIAGLVIQAGAVNGLDLGDEDTAESTAPGTGQDPQTR</sequence>
<evidence type="ECO:0000313" key="2">
    <source>
        <dbReference type="EMBL" id="MQS17875.1"/>
    </source>
</evidence>
<organism evidence="2 3">
    <name type="scientific">Streptomyces kaniharaensis</name>
    <dbReference type="NCBI Taxonomy" id="212423"/>
    <lineage>
        <taxon>Bacteria</taxon>
        <taxon>Bacillati</taxon>
        <taxon>Actinomycetota</taxon>
        <taxon>Actinomycetes</taxon>
        <taxon>Kitasatosporales</taxon>
        <taxon>Streptomycetaceae</taxon>
        <taxon>Streptomyces</taxon>
    </lineage>
</organism>
<comment type="caution">
    <text evidence="2">The sequence shown here is derived from an EMBL/GenBank/DDBJ whole genome shotgun (WGS) entry which is preliminary data.</text>
</comment>